<name>A0A8J6HTP8_TENMO</name>
<organism evidence="1 2">
    <name type="scientific">Tenebrio molitor</name>
    <name type="common">Yellow mealworm beetle</name>
    <dbReference type="NCBI Taxonomy" id="7067"/>
    <lineage>
        <taxon>Eukaryota</taxon>
        <taxon>Metazoa</taxon>
        <taxon>Ecdysozoa</taxon>
        <taxon>Arthropoda</taxon>
        <taxon>Hexapoda</taxon>
        <taxon>Insecta</taxon>
        <taxon>Pterygota</taxon>
        <taxon>Neoptera</taxon>
        <taxon>Endopterygota</taxon>
        <taxon>Coleoptera</taxon>
        <taxon>Polyphaga</taxon>
        <taxon>Cucujiformia</taxon>
        <taxon>Tenebrionidae</taxon>
        <taxon>Tenebrio</taxon>
    </lineage>
</organism>
<protein>
    <submittedName>
        <fullName evidence="1">Uncharacterized protein</fullName>
    </submittedName>
</protein>
<comment type="caution">
    <text evidence="1">The sequence shown here is derived from an EMBL/GenBank/DDBJ whole genome shotgun (WGS) entry which is preliminary data.</text>
</comment>
<proteinExistence type="predicted"/>
<dbReference type="AlphaFoldDB" id="A0A8J6HTP8"/>
<dbReference type="EMBL" id="JABDTM020014576">
    <property type="protein sequence ID" value="KAH0819438.1"/>
    <property type="molecule type" value="Genomic_DNA"/>
</dbReference>
<sequence length="188" mass="20654">MHTIDEVRVVSLLISREKAPVPEAQLEGFSFAPSTRIAGDQRNCFASFETEALGMTAKVETFWGNSVRWLRWSGEFRTRQKVSLLVEILGENISLCSDLDVIHSGVNKGDFIAIFDIFVACIVASADDFVPGILNVGWVFEIPTAISQFLPLISFAVERLSGGCCALENVSSHSFRDPTLTPLLIVSD</sequence>
<accession>A0A8J6HTP8</accession>
<reference evidence="1" key="2">
    <citation type="submission" date="2021-08" db="EMBL/GenBank/DDBJ databases">
        <authorList>
            <person name="Eriksson T."/>
        </authorList>
    </citation>
    <scope>NUCLEOTIDE SEQUENCE</scope>
    <source>
        <strain evidence="1">Stoneville</strain>
        <tissue evidence="1">Whole head</tissue>
    </source>
</reference>
<dbReference type="Proteomes" id="UP000719412">
    <property type="component" value="Unassembled WGS sequence"/>
</dbReference>
<gene>
    <name evidence="1" type="ORF">GEV33_003353</name>
</gene>
<reference evidence="1" key="1">
    <citation type="journal article" date="2020" name="J Insects Food Feed">
        <title>The yellow mealworm (Tenebrio molitor) genome: a resource for the emerging insects as food and feed industry.</title>
        <authorList>
            <person name="Eriksson T."/>
            <person name="Andere A."/>
            <person name="Kelstrup H."/>
            <person name="Emery V."/>
            <person name="Picard C."/>
        </authorList>
    </citation>
    <scope>NUCLEOTIDE SEQUENCE</scope>
    <source>
        <strain evidence="1">Stoneville</strain>
        <tissue evidence="1">Whole head</tissue>
    </source>
</reference>
<evidence type="ECO:0000313" key="2">
    <source>
        <dbReference type="Proteomes" id="UP000719412"/>
    </source>
</evidence>
<keyword evidence="2" id="KW-1185">Reference proteome</keyword>
<evidence type="ECO:0000313" key="1">
    <source>
        <dbReference type="EMBL" id="KAH0819438.1"/>
    </source>
</evidence>